<keyword evidence="1" id="KW-0274">FAD</keyword>
<dbReference type="Gene3D" id="3.30.465.10">
    <property type="match status" value="2"/>
</dbReference>
<dbReference type="PANTHER" id="PTHR42659:SF1">
    <property type="entry name" value="OXIDOREDUCTASE"/>
    <property type="match status" value="1"/>
</dbReference>
<evidence type="ECO:0000256" key="1">
    <source>
        <dbReference type="ARBA" id="ARBA00022827"/>
    </source>
</evidence>
<dbReference type="OrthoDB" id="9814706at2"/>
<dbReference type="InterPro" id="IPR002346">
    <property type="entry name" value="Mopterin_DH_FAD-bd"/>
</dbReference>
<dbReference type="InterPro" id="IPR016166">
    <property type="entry name" value="FAD-bd_PCMH"/>
</dbReference>
<dbReference type="RefSeq" id="WP_092743513.1">
    <property type="nucleotide sequence ID" value="NZ_FMZC01000005.1"/>
</dbReference>
<dbReference type="InterPro" id="IPR016167">
    <property type="entry name" value="FAD-bd_PCMH_sub1"/>
</dbReference>
<dbReference type="SUPFAM" id="SSF56176">
    <property type="entry name" value="FAD-binding/transporter-associated domain-like"/>
    <property type="match status" value="1"/>
</dbReference>
<dbReference type="Gene3D" id="3.30.43.10">
    <property type="entry name" value="Uridine Diphospho-n-acetylenolpyruvylglucosamine Reductase, domain 2"/>
    <property type="match status" value="1"/>
</dbReference>
<dbReference type="STRING" id="187868.SAMN05192589_105221"/>
<evidence type="ECO:0000313" key="3">
    <source>
        <dbReference type="EMBL" id="SDD31708.1"/>
    </source>
</evidence>
<dbReference type="InterPro" id="IPR005107">
    <property type="entry name" value="CO_DH_flav_C"/>
</dbReference>
<dbReference type="Proteomes" id="UP000198781">
    <property type="component" value="Unassembled WGS sequence"/>
</dbReference>
<dbReference type="Gene3D" id="3.30.390.50">
    <property type="entry name" value="CO dehydrogenase flavoprotein, C-terminal domain"/>
    <property type="match status" value="1"/>
</dbReference>
<dbReference type="InterPro" id="IPR016169">
    <property type="entry name" value="FAD-bd_PCMH_sub2"/>
</dbReference>
<evidence type="ECO:0000313" key="4">
    <source>
        <dbReference type="Proteomes" id="UP000198781"/>
    </source>
</evidence>
<accession>A0A1G6TRH2</accession>
<keyword evidence="4" id="KW-1185">Reference proteome</keyword>
<feature type="domain" description="FAD-binding PCMH-type" evidence="2">
    <location>
        <begin position="7"/>
        <end position="230"/>
    </location>
</feature>
<dbReference type="PROSITE" id="PS51387">
    <property type="entry name" value="FAD_PCMH"/>
    <property type="match status" value="1"/>
</dbReference>
<dbReference type="PANTHER" id="PTHR42659">
    <property type="entry name" value="XANTHINE DEHYDROGENASE SUBUNIT C-RELATED"/>
    <property type="match status" value="1"/>
</dbReference>
<keyword evidence="1" id="KW-0285">Flavoprotein</keyword>
<dbReference type="InterPro" id="IPR036683">
    <property type="entry name" value="CO_DH_flav_C_dom_sf"/>
</dbReference>
<reference evidence="3 4" key="1">
    <citation type="submission" date="2016-10" db="EMBL/GenBank/DDBJ databases">
        <authorList>
            <person name="de Groot N.N."/>
        </authorList>
    </citation>
    <scope>NUCLEOTIDE SEQUENCE [LARGE SCALE GENOMIC DNA]</scope>
    <source>
        <strain evidence="3 4">DSM 16619</strain>
    </source>
</reference>
<protein>
    <submittedName>
        <fullName evidence="3">Xanthine dehydrogenase YagS FAD-binding subunit</fullName>
    </submittedName>
</protein>
<dbReference type="GO" id="GO:0071949">
    <property type="term" value="F:FAD binding"/>
    <property type="evidence" value="ECO:0007669"/>
    <property type="project" value="InterPro"/>
</dbReference>
<dbReference type="InterPro" id="IPR036318">
    <property type="entry name" value="FAD-bd_PCMH-like_sf"/>
</dbReference>
<evidence type="ECO:0000259" key="2">
    <source>
        <dbReference type="PROSITE" id="PS51387"/>
    </source>
</evidence>
<sequence>MRGFQYAAATATDAALAEMPSEVPDIGDTAPHAKFIAGGTNLIDLMKENVMRPQRLIDVSRLPLAAIEPLPDGGVRLGAMARNAATARHPLVRERYPLLSAAILAGASPQIRNMASNGGNLLQRTRCYYFYDVGVPCNKRQPGTGCPARDGLARQLAILGTSDHCVATHPSDMCVALAALDAVVHVRSSRGEREIPFADFHRLPGNAPHRDTTLAGDELITHIDLPANTLAPHSTYLKIRDRASYAFALVSVAAAFDLDSAGHMRNARVALGGVAHKPWRNPLAEQQLDGELPDATAFQRAANTLLQDARGHGAPSGPGNNRFKIELARRAVVRALEMARDGELTNTGELGAGHLQEFQP</sequence>
<dbReference type="SUPFAM" id="SSF55447">
    <property type="entry name" value="CO dehydrogenase flavoprotein C-terminal domain-like"/>
    <property type="match status" value="1"/>
</dbReference>
<proteinExistence type="predicted"/>
<dbReference type="GO" id="GO:0016491">
    <property type="term" value="F:oxidoreductase activity"/>
    <property type="evidence" value="ECO:0007669"/>
    <property type="project" value="InterPro"/>
</dbReference>
<organism evidence="3 4">
    <name type="scientific">Paracidovorax valerianellae</name>
    <dbReference type="NCBI Taxonomy" id="187868"/>
    <lineage>
        <taxon>Bacteria</taxon>
        <taxon>Pseudomonadati</taxon>
        <taxon>Pseudomonadota</taxon>
        <taxon>Betaproteobacteria</taxon>
        <taxon>Burkholderiales</taxon>
        <taxon>Comamonadaceae</taxon>
        <taxon>Paracidovorax</taxon>
    </lineage>
</organism>
<dbReference type="SMART" id="SM01092">
    <property type="entry name" value="CO_deh_flav_C"/>
    <property type="match status" value="1"/>
</dbReference>
<gene>
    <name evidence="3" type="ORF">SAMN05192589_105221</name>
</gene>
<dbReference type="Pfam" id="PF03450">
    <property type="entry name" value="CO_deh_flav_C"/>
    <property type="match status" value="1"/>
</dbReference>
<dbReference type="Pfam" id="PF00941">
    <property type="entry name" value="FAD_binding_5"/>
    <property type="match status" value="1"/>
</dbReference>
<dbReference type="InterPro" id="IPR051312">
    <property type="entry name" value="Diverse_Substr_Oxidored"/>
</dbReference>
<name>A0A1G6TRH2_9BURK</name>
<dbReference type="EMBL" id="FMZC01000005">
    <property type="protein sequence ID" value="SDD31708.1"/>
    <property type="molecule type" value="Genomic_DNA"/>
</dbReference>
<dbReference type="AlphaFoldDB" id="A0A1G6TRH2"/>